<dbReference type="SUPFAM" id="SSF52540">
    <property type="entry name" value="P-loop containing nucleoside triphosphate hydrolases"/>
    <property type="match status" value="2"/>
</dbReference>
<feature type="domain" description="Helicase C-terminal" evidence="4">
    <location>
        <begin position="1223"/>
        <end position="1385"/>
    </location>
</feature>
<organism evidence="5 6">
    <name type="scientific">Succinivibrio faecicola</name>
    <dbReference type="NCBI Taxonomy" id="2820300"/>
    <lineage>
        <taxon>Bacteria</taxon>
        <taxon>Pseudomonadati</taxon>
        <taxon>Pseudomonadota</taxon>
        <taxon>Gammaproteobacteria</taxon>
        <taxon>Aeromonadales</taxon>
        <taxon>Succinivibrionaceae</taxon>
        <taxon>Succinivibrio</taxon>
    </lineage>
</organism>
<dbReference type="InterPro" id="IPR001650">
    <property type="entry name" value="Helicase_C-like"/>
</dbReference>
<reference evidence="5 6" key="1">
    <citation type="submission" date="2021-03" db="EMBL/GenBank/DDBJ databases">
        <title>Succinivibrio sp. nov. isolated from feces of cow.</title>
        <authorList>
            <person name="Choi J.-Y."/>
        </authorList>
    </citation>
    <scope>NUCLEOTIDE SEQUENCE [LARGE SCALE GENOMIC DNA]</scope>
    <source>
        <strain evidence="5 6">AGMB01872</strain>
    </source>
</reference>
<dbReference type="Pfam" id="PF00176">
    <property type="entry name" value="SNF2-rel_dom"/>
    <property type="match status" value="1"/>
</dbReference>
<accession>A0ABS7DIU2</accession>
<keyword evidence="1" id="KW-0378">Hydrolase</keyword>
<evidence type="ECO:0000256" key="2">
    <source>
        <dbReference type="ARBA" id="ARBA00022806"/>
    </source>
</evidence>
<dbReference type="Proteomes" id="UP000731465">
    <property type="component" value="Unassembled WGS sequence"/>
</dbReference>
<evidence type="ECO:0000256" key="1">
    <source>
        <dbReference type="ARBA" id="ARBA00022801"/>
    </source>
</evidence>
<proteinExistence type="predicted"/>
<comment type="caution">
    <text evidence="5">The sequence shown here is derived from an EMBL/GenBank/DDBJ whole genome shotgun (WGS) entry which is preliminary data.</text>
</comment>
<keyword evidence="6" id="KW-1185">Reference proteome</keyword>
<dbReference type="CDD" id="cd18793">
    <property type="entry name" value="SF2_C_SNF"/>
    <property type="match status" value="1"/>
</dbReference>
<dbReference type="InterPro" id="IPR014001">
    <property type="entry name" value="Helicase_ATP-bd"/>
</dbReference>
<dbReference type="Gene3D" id="3.40.50.300">
    <property type="entry name" value="P-loop containing nucleotide triphosphate hydrolases"/>
    <property type="match status" value="1"/>
</dbReference>
<evidence type="ECO:0000313" key="5">
    <source>
        <dbReference type="EMBL" id="MBW7570770.1"/>
    </source>
</evidence>
<gene>
    <name evidence="5" type="ORF">J5V48_07680</name>
</gene>
<dbReference type="EMBL" id="JAGFNY010000028">
    <property type="protein sequence ID" value="MBW7570770.1"/>
    <property type="molecule type" value="Genomic_DNA"/>
</dbReference>
<dbReference type="Pfam" id="PF00271">
    <property type="entry name" value="Helicase_C"/>
    <property type="match status" value="1"/>
</dbReference>
<protein>
    <submittedName>
        <fullName evidence="5">DEAD/DEAH box helicase</fullName>
    </submittedName>
</protein>
<dbReference type="InterPro" id="IPR049730">
    <property type="entry name" value="SNF2/RAD54-like_C"/>
</dbReference>
<dbReference type="PROSITE" id="PS51194">
    <property type="entry name" value="HELICASE_CTER"/>
    <property type="match status" value="1"/>
</dbReference>
<keyword evidence="2 5" id="KW-0067">ATP-binding</keyword>
<dbReference type="SMART" id="SM00490">
    <property type="entry name" value="HELICc"/>
    <property type="match status" value="1"/>
</dbReference>
<name>A0ABS7DIU2_9GAMM</name>
<dbReference type="InterPro" id="IPR038718">
    <property type="entry name" value="SNF2-like_sf"/>
</dbReference>
<dbReference type="Gene3D" id="3.40.50.10810">
    <property type="entry name" value="Tandem AAA-ATPase domain"/>
    <property type="match status" value="1"/>
</dbReference>
<dbReference type="PANTHER" id="PTHR10799">
    <property type="entry name" value="SNF2/RAD54 HELICASE FAMILY"/>
    <property type="match status" value="1"/>
</dbReference>
<feature type="domain" description="Helicase ATP-binding" evidence="3">
    <location>
        <begin position="942"/>
        <end position="1099"/>
    </location>
</feature>
<dbReference type="InterPro" id="IPR000330">
    <property type="entry name" value="SNF2_N"/>
</dbReference>
<evidence type="ECO:0000259" key="4">
    <source>
        <dbReference type="PROSITE" id="PS51194"/>
    </source>
</evidence>
<sequence length="1389" mass="158237">MATRKSSSKQYTETKKEFVSILNVIAFFPKIAKRTFSLHLYEPIFRIANNSEKFSIDIEKYLKKNDNEKFPSIPKEYDDFFYYEDDFDDFFSFSYYNNSTLTCYEEYINEYRKLAVSNPETAECYANIIDYIEEHDPEYSDLQDGKALLKLYLNIPLYEEEIDYVIDKILRNGKIDLAKSIREICNDKDFSKNFSDETKIALTKIQDALFLDEEYDPLIPGTSVGSENPSLFSSMANYCRFGLSGINEDQIFVHAFDKFLKGNFEEAKKLLIAYQKEYKKKTGKINKESKVIALINFCRMMTNSEISNMNKQIESQLNKDSDTKFLLTLYMGAIKFLNDLRSGQKTSFSDKVYNCHIYTYFRANLSCRIIILCALACDKDYEITDDIKDQIISAYKQTMISYPFICKAFYNTIKSLTGTDFAPELNNSEYFDFSTIINNDNIWKNQINSIKDILKLKDKKDSTKKKVTATKKATKKLAWIFREINEDSLQLPTPGVITLDENDNIKSESYFDVKYFYSARGEKADYLTDQDKTIAASHDMLSRYNSTSYSFSCNKTLLSLIGHPYIYLKKFASEEYIHLSAEKKKVSLEVKEDGDFFTINISSGQYGDSEKKFTIDEKNKKLYIYSIEKVHQDLINLLKDSNTKIPKSALDEIVSFGTSTDIEMHYEVNSASKNAQVKPTILLKEDGKYYEVRIRAKASDEENCPYKLPGEGEESILVYQKESGLPVLFKRDLSEEKKNAIEIVDSIPALDNMYKDSDFSYSTDDMSDFLAFLEQCNGIKDKCTLEWAEGRKFYVQGSISPSSFKLKGDLGENAYLSISGDVQLSDERYISLKSLLKSLDTSSGNYIKIDEQTYVSITSDLKKRLEKLNTVTTFDKQGNLISHPLAQNTVETLLDDMNCSFTKKVSSIVEKRNKALEKDFKVPKTLNAQLRSYQIEGFKWLCRMEEWGVGACLADDMGLGKTVQTISAMLAFASKGPIMIAAPTSVCPNWENELNKFAPTLKTHRLKLSEDRESTITSMKSGDVLIVSYGLLSNEAPTLSQIQWQLAVYDEAQALKNSATQRAKTASIINAHMSLALTGTPIENNLDDLWSIFNIINPGLLGSKSDFHKKFANAADDKIANRMLKLLISPFILRRLKGDVLEDLPPRTEQVITVEASQREKELYETLRLSTLEDLEKNKLEINKTGQRRLQILSALTKLRQFCCDPSLLGKELKFKSSSKTDAFKDLLDEALSGGHRLLVFSQFVGYLTIIRNLLEKEGISYQYLDGSTPEKARAKAIDEFQTGIGDVFLISLKAGGQGLNLTGADYVVHLDPWWNPAVEDQATDRAYRIGQTRPVNVFRLVIKDSLEEKILELHAKKREVAADFLEGTANVASEAMKLTEQELLDLLG</sequence>
<evidence type="ECO:0000259" key="3">
    <source>
        <dbReference type="PROSITE" id="PS51192"/>
    </source>
</evidence>
<keyword evidence="2 5" id="KW-0547">Nucleotide-binding</keyword>
<dbReference type="PROSITE" id="PS51192">
    <property type="entry name" value="HELICASE_ATP_BIND_1"/>
    <property type="match status" value="1"/>
</dbReference>
<dbReference type="InterPro" id="IPR027417">
    <property type="entry name" value="P-loop_NTPase"/>
</dbReference>
<keyword evidence="2 5" id="KW-0347">Helicase</keyword>
<evidence type="ECO:0000313" key="6">
    <source>
        <dbReference type="Proteomes" id="UP000731465"/>
    </source>
</evidence>
<dbReference type="SMART" id="SM00487">
    <property type="entry name" value="DEXDc"/>
    <property type="match status" value="1"/>
</dbReference>
<dbReference type="RefSeq" id="WP_219937993.1">
    <property type="nucleotide sequence ID" value="NZ_JAGFNY010000028.1"/>
</dbReference>
<dbReference type="GO" id="GO:0004386">
    <property type="term" value="F:helicase activity"/>
    <property type="evidence" value="ECO:0007669"/>
    <property type="project" value="UniProtKB-KW"/>
</dbReference>